<dbReference type="SUPFAM" id="SSF56112">
    <property type="entry name" value="Protein kinase-like (PK-like)"/>
    <property type="match status" value="1"/>
</dbReference>
<evidence type="ECO:0000256" key="2">
    <source>
        <dbReference type="ARBA" id="ARBA00048655"/>
    </source>
</evidence>
<dbReference type="Gene3D" id="3.90.1200.10">
    <property type="match status" value="1"/>
</dbReference>
<dbReference type="AlphaFoldDB" id="A0AAJ0CEL9"/>
<keyword evidence="3" id="KW-0418">Kinase</keyword>
<keyword evidence="5" id="KW-1185">Reference proteome</keyword>
<dbReference type="Proteomes" id="UP001251528">
    <property type="component" value="Unassembled WGS sequence"/>
</dbReference>
<comment type="similarity">
    <text evidence="3">Belongs to the fructosamine kinase family.</text>
</comment>
<dbReference type="PANTHER" id="PTHR12149">
    <property type="entry name" value="FRUCTOSAMINE 3 KINASE-RELATED PROTEIN"/>
    <property type="match status" value="1"/>
</dbReference>
<accession>A0AAJ0CEL9</accession>
<dbReference type="GO" id="GO:0016301">
    <property type="term" value="F:kinase activity"/>
    <property type="evidence" value="ECO:0007669"/>
    <property type="project" value="UniProtKB-UniRule"/>
</dbReference>
<dbReference type="EMBL" id="JASWJB010000362">
    <property type="protein sequence ID" value="KAK2591122.1"/>
    <property type="molecule type" value="Genomic_DNA"/>
</dbReference>
<proteinExistence type="inferred from homology"/>
<keyword evidence="3" id="KW-0808">Transferase</keyword>
<sequence>MESNVDPEILKALSLQERDAKISPHGRSGFSSTFKLSITNGGQQTDYFLKTGSGDGAELMFKGEHASLNAIHNAVPNFCPKSHAHGLMSTGNTYFLVTDFLDLGSRVPGGSGVPLATKLAKLHSTPAPIPEDYDKPMFGFPVSTCCGETAQNNSWKSSWAEFYADNRLRGILKDCVKNNGNDADISKAVETVAGEVVPRLIGDDVVKNITPVVVHGDLWSGNHSSGQIAGKGGVEEVVFDPSAVYGHSEYDLGIMKMFGGFGGNFWKEYEKLIPKADPKEEWEDRISLYELYHHLNHFAMFGGGYGGGAMSIMNRLIAKYANG</sequence>
<dbReference type="GO" id="GO:0102193">
    <property type="term" value="F:protein-ribulosamine 3-kinase activity"/>
    <property type="evidence" value="ECO:0007669"/>
    <property type="project" value="UniProtKB-EC"/>
</dbReference>
<dbReference type="InterPro" id="IPR011009">
    <property type="entry name" value="Kinase-like_dom_sf"/>
</dbReference>
<gene>
    <name evidence="4" type="ORF">QQS21_011185</name>
</gene>
<evidence type="ECO:0000313" key="5">
    <source>
        <dbReference type="Proteomes" id="UP001251528"/>
    </source>
</evidence>
<dbReference type="FunFam" id="3.90.1200.10:FF:000018">
    <property type="entry name" value="Fructosamine-3-kinase, putative"/>
    <property type="match status" value="1"/>
</dbReference>
<dbReference type="EC" id="2.7.1.172" evidence="1"/>
<reference evidence="4" key="1">
    <citation type="submission" date="2023-06" db="EMBL/GenBank/DDBJ databases">
        <title>Conoideocrella luteorostrata (Hypocreales: Clavicipitaceae), a potential biocontrol fungus for elongate hemlock scale in United States Christmas tree production areas.</title>
        <authorList>
            <person name="Barrett H."/>
            <person name="Lovett B."/>
            <person name="Macias A.M."/>
            <person name="Stajich J.E."/>
            <person name="Kasson M.T."/>
        </authorList>
    </citation>
    <scope>NUCLEOTIDE SEQUENCE</scope>
    <source>
        <strain evidence="4">ARSEF 14590</strain>
    </source>
</reference>
<evidence type="ECO:0000256" key="1">
    <source>
        <dbReference type="ARBA" id="ARBA00011961"/>
    </source>
</evidence>
<protein>
    <recommendedName>
        <fullName evidence="1">protein-ribulosamine 3-kinase</fullName>
        <ecNumber evidence="1">2.7.1.172</ecNumber>
    </recommendedName>
</protein>
<dbReference type="PIRSF" id="PIRSF006221">
    <property type="entry name" value="Ketosamine-3-kinase"/>
    <property type="match status" value="1"/>
</dbReference>
<name>A0AAJ0CEL9_9HYPO</name>
<evidence type="ECO:0000313" key="4">
    <source>
        <dbReference type="EMBL" id="KAK2591122.1"/>
    </source>
</evidence>
<evidence type="ECO:0000256" key="3">
    <source>
        <dbReference type="PIRNR" id="PIRNR006221"/>
    </source>
</evidence>
<organism evidence="4 5">
    <name type="scientific">Conoideocrella luteorostrata</name>
    <dbReference type="NCBI Taxonomy" id="1105319"/>
    <lineage>
        <taxon>Eukaryota</taxon>
        <taxon>Fungi</taxon>
        <taxon>Dikarya</taxon>
        <taxon>Ascomycota</taxon>
        <taxon>Pezizomycotina</taxon>
        <taxon>Sordariomycetes</taxon>
        <taxon>Hypocreomycetidae</taxon>
        <taxon>Hypocreales</taxon>
        <taxon>Clavicipitaceae</taxon>
        <taxon>Conoideocrella</taxon>
    </lineage>
</organism>
<dbReference type="Pfam" id="PF03881">
    <property type="entry name" value="Fructosamin_kin"/>
    <property type="match status" value="1"/>
</dbReference>
<dbReference type="InterPro" id="IPR016477">
    <property type="entry name" value="Fructo-/Ketosamine-3-kinase"/>
</dbReference>
<comment type="catalytic activity">
    <reaction evidence="2">
        <text>N(6)-D-ribulosyl-L-lysyl-[protein] + ATP = N(6)-(3-O-phospho-D-ribulosyl)-L-lysyl-[protein] + ADP + H(+)</text>
        <dbReference type="Rhea" id="RHEA:48432"/>
        <dbReference type="Rhea" id="RHEA-COMP:12103"/>
        <dbReference type="Rhea" id="RHEA-COMP:12104"/>
        <dbReference type="ChEBI" id="CHEBI:15378"/>
        <dbReference type="ChEBI" id="CHEBI:30616"/>
        <dbReference type="ChEBI" id="CHEBI:90418"/>
        <dbReference type="ChEBI" id="CHEBI:90420"/>
        <dbReference type="ChEBI" id="CHEBI:456216"/>
        <dbReference type="EC" id="2.7.1.172"/>
    </reaction>
    <physiologicalReaction direction="left-to-right" evidence="2">
        <dbReference type="Rhea" id="RHEA:48433"/>
    </physiologicalReaction>
</comment>
<dbReference type="PANTHER" id="PTHR12149:SF8">
    <property type="entry name" value="PROTEIN-RIBULOSAMINE 3-KINASE"/>
    <property type="match status" value="1"/>
</dbReference>
<comment type="caution">
    <text evidence="4">The sequence shown here is derived from an EMBL/GenBank/DDBJ whole genome shotgun (WGS) entry which is preliminary data.</text>
</comment>